<gene>
    <name evidence="1" type="ORF">Lbru_1744</name>
</gene>
<protein>
    <submittedName>
        <fullName evidence="1">Uncharacterized protein</fullName>
    </submittedName>
</protein>
<feature type="non-terminal residue" evidence="1">
    <location>
        <position position="1"/>
    </location>
</feature>
<dbReference type="Proteomes" id="UP000054742">
    <property type="component" value="Unassembled WGS sequence"/>
</dbReference>
<proteinExistence type="predicted"/>
<name>A0A0W0SGH8_9GAMM</name>
<dbReference type="EMBL" id="LNXV01000022">
    <property type="protein sequence ID" value="KTC82519.1"/>
    <property type="molecule type" value="Genomic_DNA"/>
</dbReference>
<comment type="caution">
    <text evidence="1">The sequence shown here is derived from an EMBL/GenBank/DDBJ whole genome shotgun (WGS) entry which is preliminary data.</text>
</comment>
<accession>A0A0W0SGH8</accession>
<evidence type="ECO:0000313" key="1">
    <source>
        <dbReference type="EMBL" id="KTC82519.1"/>
    </source>
</evidence>
<keyword evidence="2" id="KW-1185">Reference proteome</keyword>
<evidence type="ECO:0000313" key="2">
    <source>
        <dbReference type="Proteomes" id="UP000054742"/>
    </source>
</evidence>
<organism evidence="1 2">
    <name type="scientific">Legionella brunensis</name>
    <dbReference type="NCBI Taxonomy" id="29422"/>
    <lineage>
        <taxon>Bacteria</taxon>
        <taxon>Pseudomonadati</taxon>
        <taxon>Pseudomonadota</taxon>
        <taxon>Gammaproteobacteria</taxon>
        <taxon>Legionellales</taxon>
        <taxon>Legionellaceae</taxon>
        <taxon>Legionella</taxon>
    </lineage>
</organism>
<dbReference type="AntiFam" id="ANF00011">
    <property type="entry name" value="tRNA translation"/>
</dbReference>
<dbReference type="AlphaFoldDB" id="A0A0W0SGH8"/>
<reference evidence="1 2" key="1">
    <citation type="submission" date="2015-11" db="EMBL/GenBank/DDBJ databases">
        <title>Genomic analysis of 38 Legionella species identifies large and diverse effector repertoires.</title>
        <authorList>
            <person name="Burstein D."/>
            <person name="Amaro F."/>
            <person name="Zusman T."/>
            <person name="Lifshitz Z."/>
            <person name="Cohen O."/>
            <person name="Gilbert J.A."/>
            <person name="Pupko T."/>
            <person name="Shuman H.A."/>
            <person name="Segal G."/>
        </authorList>
    </citation>
    <scope>NUCLEOTIDE SEQUENCE [LARGE SCALE GENOMIC DNA]</scope>
    <source>
        <strain evidence="1 2">ATCC 43878</strain>
    </source>
</reference>
<sequence>QSMWSYHGLRDQSFPRSRAASYAQTFPSPSKDLPIQKLLTVWCPQLDSNQRPLPYQGSALPPELCGL</sequence>